<evidence type="ECO:0000313" key="7">
    <source>
        <dbReference type="EMBL" id="MFD1189861.1"/>
    </source>
</evidence>
<dbReference type="EMBL" id="JBHTLQ010000007">
    <property type="protein sequence ID" value="MFD1189861.1"/>
    <property type="molecule type" value="Genomic_DNA"/>
</dbReference>
<proteinExistence type="inferred from homology"/>
<dbReference type="Gene3D" id="1.10.45.10">
    <property type="entry name" value="Vanillyl-alcohol Oxidase, Chain A, domain 4"/>
    <property type="match status" value="1"/>
</dbReference>
<keyword evidence="4" id="KW-0274">FAD</keyword>
<organism evidence="7 8">
    <name type="scientific">Phenylobacterium conjunctum</name>
    <dbReference type="NCBI Taxonomy" id="1298959"/>
    <lineage>
        <taxon>Bacteria</taxon>
        <taxon>Pseudomonadati</taxon>
        <taxon>Pseudomonadota</taxon>
        <taxon>Alphaproteobacteria</taxon>
        <taxon>Caulobacterales</taxon>
        <taxon>Caulobacteraceae</taxon>
        <taxon>Phenylobacterium</taxon>
    </lineage>
</organism>
<dbReference type="Proteomes" id="UP001597216">
    <property type="component" value="Unassembled WGS sequence"/>
</dbReference>
<reference evidence="8" key="1">
    <citation type="journal article" date="2019" name="Int. J. Syst. Evol. Microbiol.">
        <title>The Global Catalogue of Microorganisms (GCM) 10K type strain sequencing project: providing services to taxonomists for standard genome sequencing and annotation.</title>
        <authorList>
            <consortium name="The Broad Institute Genomics Platform"/>
            <consortium name="The Broad Institute Genome Sequencing Center for Infectious Disease"/>
            <person name="Wu L."/>
            <person name="Ma J."/>
        </authorList>
    </citation>
    <scope>NUCLEOTIDE SEQUENCE [LARGE SCALE GENOMIC DNA]</scope>
    <source>
        <strain evidence="8">CCUG 55074</strain>
    </source>
</reference>
<comment type="caution">
    <text evidence="7">The sequence shown here is derived from an EMBL/GenBank/DDBJ whole genome shotgun (WGS) entry which is preliminary data.</text>
</comment>
<evidence type="ECO:0000256" key="2">
    <source>
        <dbReference type="ARBA" id="ARBA00008000"/>
    </source>
</evidence>
<comment type="similarity">
    <text evidence="2">Belongs to the FAD-binding oxidoreductase/transferase type 4 family.</text>
</comment>
<protein>
    <submittedName>
        <fullName evidence="7">FAD-binding oxidoreductase</fullName>
    </submittedName>
</protein>
<dbReference type="Pfam" id="PF01565">
    <property type="entry name" value="FAD_binding_4"/>
    <property type="match status" value="1"/>
</dbReference>
<dbReference type="InterPro" id="IPR051264">
    <property type="entry name" value="FAD-oxidored/transferase_4"/>
</dbReference>
<keyword evidence="8" id="KW-1185">Reference proteome</keyword>
<feature type="domain" description="FAD-binding PCMH-type" evidence="6">
    <location>
        <begin position="30"/>
        <end position="208"/>
    </location>
</feature>
<dbReference type="PROSITE" id="PS51387">
    <property type="entry name" value="FAD_PCMH"/>
    <property type="match status" value="1"/>
</dbReference>
<dbReference type="InterPro" id="IPR016171">
    <property type="entry name" value="Vanillyl_alc_oxidase_C-sub2"/>
</dbReference>
<dbReference type="SUPFAM" id="SSF56176">
    <property type="entry name" value="FAD-binding/transporter-associated domain-like"/>
    <property type="match status" value="1"/>
</dbReference>
<dbReference type="PANTHER" id="PTHR43716:SF1">
    <property type="entry name" value="D-2-HYDROXYGLUTARATE DEHYDROGENASE, MITOCHONDRIAL"/>
    <property type="match status" value="1"/>
</dbReference>
<dbReference type="Pfam" id="PF02913">
    <property type="entry name" value="FAD-oxidase_C"/>
    <property type="match status" value="1"/>
</dbReference>
<dbReference type="Gene3D" id="3.30.43.10">
    <property type="entry name" value="Uridine Diphospho-n-acetylenolpyruvylglucosamine Reductase, domain 2"/>
    <property type="match status" value="1"/>
</dbReference>
<sequence>MDQLISELTAALGAGGVITDIDSVAGGWSRVGKPCAILRPRSTNEVSAVLRLAHAAGAPIVPWGGKTGLVDGANAEGQLALSLELMNRVEAVDVEASTLTVQAGCPLQTACEAAEARHLFLPLDLGSRGSATIGGNISTNAGGNRVLRYGMVREMVLGLEAVLADGTVVSAMSPLIKNNTGYDLKQLFIGAEGTLGVVTRATLRLRPQPLSQDVAVLGVERFEQLPRLLRHLEARLGGALSAFEVMWASFHDLVTTAPAKGRPPLDGRYPYYVLVETLGADPAADRARLEAALEAGFAEDLIADAALAGSEAQRQALWALRDDVAQVARNGPIITFDVSLAISAMESYVAELEAVLQTKWPGINLVVFGHLGDGNLHLIVGLPGAEARHPIEEVVYGLLRTRDGSISAEHGIGLQKREFLPLSRSPAEIAVMRTLKAALDPKNILNPGKIFAAA</sequence>
<evidence type="ECO:0000313" key="8">
    <source>
        <dbReference type="Proteomes" id="UP001597216"/>
    </source>
</evidence>
<dbReference type="InterPro" id="IPR016169">
    <property type="entry name" value="FAD-bd_PCMH_sub2"/>
</dbReference>
<dbReference type="InterPro" id="IPR036318">
    <property type="entry name" value="FAD-bd_PCMH-like_sf"/>
</dbReference>
<dbReference type="SUPFAM" id="SSF55103">
    <property type="entry name" value="FAD-linked oxidases, C-terminal domain"/>
    <property type="match status" value="1"/>
</dbReference>
<dbReference type="InterPro" id="IPR004113">
    <property type="entry name" value="FAD-bd_oxidored_4_C"/>
</dbReference>
<dbReference type="InterPro" id="IPR016166">
    <property type="entry name" value="FAD-bd_PCMH"/>
</dbReference>
<evidence type="ECO:0000256" key="5">
    <source>
        <dbReference type="ARBA" id="ARBA00023002"/>
    </source>
</evidence>
<dbReference type="InterPro" id="IPR006094">
    <property type="entry name" value="Oxid_FAD_bind_N"/>
</dbReference>
<dbReference type="InterPro" id="IPR016167">
    <property type="entry name" value="FAD-bd_PCMH_sub1"/>
</dbReference>
<dbReference type="Gene3D" id="3.30.70.2190">
    <property type="match status" value="1"/>
</dbReference>
<comment type="cofactor">
    <cofactor evidence="1">
        <name>FAD</name>
        <dbReference type="ChEBI" id="CHEBI:57692"/>
    </cofactor>
</comment>
<dbReference type="InterPro" id="IPR016164">
    <property type="entry name" value="FAD-linked_Oxase-like_C"/>
</dbReference>
<dbReference type="RefSeq" id="WP_377352783.1">
    <property type="nucleotide sequence ID" value="NZ_JBHTLQ010000007.1"/>
</dbReference>
<keyword evidence="5" id="KW-0560">Oxidoreductase</keyword>
<keyword evidence="3" id="KW-0285">Flavoprotein</keyword>
<gene>
    <name evidence="7" type="ORF">ACFQ27_04655</name>
</gene>
<evidence type="ECO:0000259" key="6">
    <source>
        <dbReference type="PROSITE" id="PS51387"/>
    </source>
</evidence>
<name>A0ABW3SZ38_9CAUL</name>
<evidence type="ECO:0000256" key="3">
    <source>
        <dbReference type="ARBA" id="ARBA00022630"/>
    </source>
</evidence>
<dbReference type="PANTHER" id="PTHR43716">
    <property type="entry name" value="D-2-HYDROXYGLUTARATE DEHYDROGENASE, MITOCHONDRIAL"/>
    <property type="match status" value="1"/>
</dbReference>
<accession>A0ABW3SZ38</accession>
<evidence type="ECO:0000256" key="1">
    <source>
        <dbReference type="ARBA" id="ARBA00001974"/>
    </source>
</evidence>
<dbReference type="Gene3D" id="3.30.465.10">
    <property type="match status" value="1"/>
</dbReference>
<dbReference type="Gene3D" id="3.30.70.2740">
    <property type="match status" value="1"/>
</dbReference>
<evidence type="ECO:0000256" key="4">
    <source>
        <dbReference type="ARBA" id="ARBA00022827"/>
    </source>
</evidence>